<dbReference type="EMBL" id="LIBO01000254">
    <property type="protein sequence ID" value="KRO60978.1"/>
    <property type="molecule type" value="Genomic_DNA"/>
</dbReference>
<keyword evidence="5 6" id="KW-0472">Membrane</keyword>
<evidence type="ECO:0000256" key="5">
    <source>
        <dbReference type="ARBA" id="ARBA00023136"/>
    </source>
</evidence>
<organism evidence="8 9">
    <name type="scientific">Verrucomicrobia subdivision 6 bacterium BACL9 MAG-120507-bin52</name>
    <dbReference type="NCBI Taxonomy" id="1655590"/>
    <lineage>
        <taxon>Bacteria</taxon>
        <taxon>Pseudomonadati</taxon>
        <taxon>Verrucomicrobiota</taxon>
        <taxon>Verrucomicrobiia</taxon>
        <taxon>Verrucomicrobiales</taxon>
        <taxon>Verrucomicrobia subdivision 6</taxon>
    </lineage>
</organism>
<gene>
    <name evidence="8" type="ORF">ABR82_07860</name>
</gene>
<comment type="caution">
    <text evidence="8">The sequence shown here is derived from an EMBL/GenBank/DDBJ whole genome shotgun (WGS) entry which is preliminary data.</text>
</comment>
<keyword evidence="3" id="KW-0201">Cytochrome c-type biogenesis</keyword>
<evidence type="ECO:0000256" key="2">
    <source>
        <dbReference type="ARBA" id="ARBA00022692"/>
    </source>
</evidence>
<dbReference type="GO" id="GO:0016020">
    <property type="term" value="C:membrane"/>
    <property type="evidence" value="ECO:0007669"/>
    <property type="project" value="UniProtKB-SubCell"/>
</dbReference>
<name>A0A0R2RJ24_9BACT</name>
<dbReference type="AlphaFoldDB" id="A0A0R2RJ24"/>
<dbReference type="Pfam" id="PF05140">
    <property type="entry name" value="ResB"/>
    <property type="match status" value="1"/>
</dbReference>
<evidence type="ECO:0000256" key="1">
    <source>
        <dbReference type="ARBA" id="ARBA00004141"/>
    </source>
</evidence>
<evidence type="ECO:0000256" key="3">
    <source>
        <dbReference type="ARBA" id="ARBA00022748"/>
    </source>
</evidence>
<dbReference type="GO" id="GO:0017004">
    <property type="term" value="P:cytochrome complex assembly"/>
    <property type="evidence" value="ECO:0007669"/>
    <property type="project" value="UniProtKB-KW"/>
</dbReference>
<dbReference type="InterPro" id="IPR007816">
    <property type="entry name" value="ResB-like_domain"/>
</dbReference>
<accession>A0A0R2RJ24</accession>
<protein>
    <recommendedName>
        <fullName evidence="7">ResB-like domain-containing protein</fullName>
    </recommendedName>
</protein>
<proteinExistence type="predicted"/>
<feature type="domain" description="ResB-like" evidence="7">
    <location>
        <begin position="199"/>
        <end position="276"/>
    </location>
</feature>
<sequence length="342" mass="37340">MVLARDPAQPILHNSTGTPSGFRFFLGSRNSGDPLELEILRPDGSGEIYRLTDLLNRTLEDFSGAKILVARYWPNMVLRDGQPATEGDQPINPAVLVMLEGSLPDTSPSRLTLSPGPTPNSLLYLAESPSTSPTRGTTQIGQTFSPGWKGWSVRILTLETHARIETSTVPSEKIESTPGRPALHAFLRSPDGSSGPARWIASGTSAVLSTPTATSRIGFGLELQNLPFSIRLDSFQVPRDPGTDEPANFLATVTFADEKNKVEVPAQLEMNQPATYPPGLLPQITGLSYKFSQAGWDPQDLNRTTLQVLHDPGWFLKWSGSLLMVAGIFSMFYLRREPTPRT</sequence>
<reference evidence="8 9" key="1">
    <citation type="submission" date="2015-10" db="EMBL/GenBank/DDBJ databases">
        <title>Metagenome-Assembled Genomes uncover a global brackish microbiome.</title>
        <authorList>
            <person name="Hugerth L.W."/>
            <person name="Larsson J."/>
            <person name="Alneberg J."/>
            <person name="Lindh M.V."/>
            <person name="Legrand C."/>
            <person name="Pinhassi J."/>
            <person name="Andersson A.F."/>
        </authorList>
    </citation>
    <scope>NUCLEOTIDE SEQUENCE [LARGE SCALE GENOMIC DNA]</scope>
    <source>
        <strain evidence="8">BACL18 MAG-120507-bin52</strain>
    </source>
</reference>
<keyword evidence="4 6" id="KW-1133">Transmembrane helix</keyword>
<evidence type="ECO:0000256" key="6">
    <source>
        <dbReference type="SAM" id="Phobius"/>
    </source>
</evidence>
<evidence type="ECO:0000313" key="9">
    <source>
        <dbReference type="Proteomes" id="UP000051269"/>
    </source>
</evidence>
<keyword evidence="2 6" id="KW-0812">Transmembrane</keyword>
<evidence type="ECO:0000259" key="7">
    <source>
        <dbReference type="Pfam" id="PF05140"/>
    </source>
</evidence>
<evidence type="ECO:0000256" key="4">
    <source>
        <dbReference type="ARBA" id="ARBA00022989"/>
    </source>
</evidence>
<evidence type="ECO:0000313" key="8">
    <source>
        <dbReference type="EMBL" id="KRO60978.1"/>
    </source>
</evidence>
<dbReference type="Proteomes" id="UP000051269">
    <property type="component" value="Unassembled WGS sequence"/>
</dbReference>
<feature type="transmembrane region" description="Helical" evidence="6">
    <location>
        <begin position="314"/>
        <end position="334"/>
    </location>
</feature>
<comment type="subcellular location">
    <subcellularLocation>
        <location evidence="1">Membrane</location>
        <topology evidence="1">Multi-pass membrane protein</topology>
    </subcellularLocation>
</comment>